<gene>
    <name evidence="2" type="ORF">SGCZBJ_02830</name>
</gene>
<keyword evidence="1" id="KW-0472">Membrane</keyword>
<comment type="caution">
    <text evidence="2">The sequence shown here is derived from an EMBL/GenBank/DDBJ whole genome shotgun (WGS) entry which is preliminary data.</text>
</comment>
<organism evidence="2 3">
    <name type="scientific">Caulobacter zeae</name>
    <dbReference type="NCBI Taxonomy" id="2055137"/>
    <lineage>
        <taxon>Bacteria</taxon>
        <taxon>Pseudomonadati</taxon>
        <taxon>Pseudomonadota</taxon>
        <taxon>Alphaproteobacteria</taxon>
        <taxon>Caulobacterales</taxon>
        <taxon>Caulobacteraceae</taxon>
        <taxon>Caulobacter</taxon>
    </lineage>
</organism>
<feature type="transmembrane region" description="Helical" evidence="1">
    <location>
        <begin position="150"/>
        <end position="168"/>
    </location>
</feature>
<evidence type="ECO:0000256" key="1">
    <source>
        <dbReference type="SAM" id="Phobius"/>
    </source>
</evidence>
<reference evidence="2 3" key="1">
    <citation type="submission" date="2017-12" db="EMBL/GenBank/DDBJ databases">
        <title>The genome sequence of Caulobacter sp. 410.</title>
        <authorList>
            <person name="Gao J."/>
            <person name="Mao X."/>
            <person name="Sun J."/>
        </authorList>
    </citation>
    <scope>NUCLEOTIDE SEQUENCE [LARGE SCALE GENOMIC DNA]</scope>
    <source>
        <strain evidence="2 3">410</strain>
    </source>
</reference>
<feature type="transmembrane region" description="Helical" evidence="1">
    <location>
        <begin position="174"/>
        <end position="191"/>
    </location>
</feature>
<keyword evidence="1" id="KW-0812">Transmembrane</keyword>
<dbReference type="EMBL" id="PJRS01000009">
    <property type="protein sequence ID" value="PLR28397.1"/>
    <property type="molecule type" value="Genomic_DNA"/>
</dbReference>
<dbReference type="RefSeq" id="WP_101716516.1">
    <property type="nucleotide sequence ID" value="NZ_PJRS01000009.1"/>
</dbReference>
<sequence length="193" mass="20573">MEDVMVLTKDEAAAALADIQETTRRGATLRGYRIGGPILMLWSVIWMLGYLGMGLLPSHQWGWAWLVLDTVGAIGSILLARPAEKAARAAGVKGDRSSLKMMGGMAVAIVFVMSTFYVLRPTDPAAYLAFPGLMVGAIYAAVGVFVAGRYLGIGAVMFALTLVGFYAFPDILAFWMASASVALFVSGVWLARA</sequence>
<evidence type="ECO:0000313" key="2">
    <source>
        <dbReference type="EMBL" id="PLR28397.1"/>
    </source>
</evidence>
<evidence type="ECO:0000313" key="3">
    <source>
        <dbReference type="Proteomes" id="UP000234479"/>
    </source>
</evidence>
<proteinExistence type="predicted"/>
<feature type="transmembrane region" description="Helical" evidence="1">
    <location>
        <begin position="62"/>
        <end position="80"/>
    </location>
</feature>
<accession>A0A2N5DQR8</accession>
<keyword evidence="1" id="KW-1133">Transmembrane helix</keyword>
<name>A0A2N5DQR8_9CAUL</name>
<dbReference type="OrthoDB" id="7192747at2"/>
<protein>
    <submittedName>
        <fullName evidence="2">Uncharacterized protein</fullName>
    </submittedName>
</protein>
<feature type="transmembrane region" description="Helical" evidence="1">
    <location>
        <begin position="101"/>
        <end position="119"/>
    </location>
</feature>
<feature type="transmembrane region" description="Helical" evidence="1">
    <location>
        <begin position="34"/>
        <end position="56"/>
    </location>
</feature>
<dbReference type="Proteomes" id="UP000234479">
    <property type="component" value="Unassembled WGS sequence"/>
</dbReference>
<dbReference type="AlphaFoldDB" id="A0A2N5DQR8"/>
<keyword evidence="3" id="KW-1185">Reference proteome</keyword>
<feature type="transmembrane region" description="Helical" evidence="1">
    <location>
        <begin position="125"/>
        <end position="145"/>
    </location>
</feature>